<dbReference type="STRING" id="112234.SAMN05421768_102427"/>
<dbReference type="InterPro" id="IPR011047">
    <property type="entry name" value="Quinoprotein_ADH-like_sf"/>
</dbReference>
<feature type="domain" description="Pyrrolo-quinoline quinone repeat" evidence="1">
    <location>
        <begin position="31"/>
        <end position="102"/>
    </location>
</feature>
<evidence type="ECO:0000313" key="5">
    <source>
        <dbReference type="Proteomes" id="UP000279541"/>
    </source>
</evidence>
<keyword evidence="5" id="KW-1185">Reference proteome</keyword>
<dbReference type="KEGG" id="cjt:EG359_08895"/>
<protein>
    <submittedName>
        <fullName evidence="3">PQQ-like domain-containing protein</fullName>
    </submittedName>
</protein>
<sequence>MKKLIFLISASIFLGCNKTSKTESSKVNHATLLVATEGHIFNFNLDENKMAWQYKSAIDSAGNRNLFTLDGQNIFMPFESGKLINFDINSGKIIWQQQIYGNGDQPLDMSNDENEEAKRLSSKMPLFMAKPLVDGQNILMASTGHPSEVSSAWLYNFNKADGTKNWLSELPTIYNYFAPVKYRNSYFVNSAVFLEKLSAQNGVNTSYGMFDGDVEIAGQPLQHNEVNQFERPLYNQMYTDGNTLFIGSETGTIYALSLDKDGNLPNGDISDPNNTFIKNPKVFKWIYKNDKLVAKRSHILFFEDGTLYTEMRISSNTESNLLAINAEDGNLEWGQILPSDVLNWTISHGKIIGNNANTLFYIDTNGKNFTKVKIKDKPLSGIESIDATHFVYVTQKGIEIFDTQTQAARLVIAKAFNDNEYNNLQIKYISK</sequence>
<dbReference type="OrthoDB" id="725093at2"/>
<reference evidence="2 5" key="2">
    <citation type="submission" date="2018-11" db="EMBL/GenBank/DDBJ databases">
        <title>Proposal to divide the Flavobacteriaceae and reorganize its genera based on Amino Acid Identity values calculated from whole genome sequences.</title>
        <authorList>
            <person name="Nicholson A.C."/>
            <person name="Gulvik C.A."/>
            <person name="Whitney A.M."/>
            <person name="Humrighouse B.W."/>
            <person name="Bell M."/>
            <person name="Holmes B."/>
            <person name="Steigerwalt A.G."/>
            <person name="Villarma A."/>
            <person name="Sheth M."/>
            <person name="Batra D."/>
            <person name="Pryor J."/>
            <person name="Bernardet J.-F."/>
            <person name="Hugo C."/>
            <person name="Kampfer P."/>
            <person name="Newman J."/>
            <person name="McQuiston J.R."/>
        </authorList>
    </citation>
    <scope>NUCLEOTIDE SEQUENCE [LARGE SCALE GENOMIC DNA]</scope>
    <source>
        <strain evidence="2 5">DSM 16927</strain>
    </source>
</reference>
<evidence type="ECO:0000259" key="1">
    <source>
        <dbReference type="Pfam" id="PF13360"/>
    </source>
</evidence>
<dbReference type="PANTHER" id="PTHR34512:SF30">
    <property type="entry name" value="OUTER MEMBRANE PROTEIN ASSEMBLY FACTOR BAMB"/>
    <property type="match status" value="1"/>
</dbReference>
<evidence type="ECO:0000313" key="3">
    <source>
        <dbReference type="EMBL" id="SIS31560.1"/>
    </source>
</evidence>
<organism evidence="3 4">
    <name type="scientific">Chryseobacterium joostei</name>
    <dbReference type="NCBI Taxonomy" id="112234"/>
    <lineage>
        <taxon>Bacteria</taxon>
        <taxon>Pseudomonadati</taxon>
        <taxon>Bacteroidota</taxon>
        <taxon>Flavobacteriia</taxon>
        <taxon>Flavobacteriales</taxon>
        <taxon>Weeksellaceae</taxon>
        <taxon>Chryseobacterium group</taxon>
        <taxon>Chryseobacterium</taxon>
    </lineage>
</organism>
<dbReference type="SUPFAM" id="SSF50998">
    <property type="entry name" value="Quinoprotein alcohol dehydrogenase-like"/>
    <property type="match status" value="1"/>
</dbReference>
<dbReference type="Gene3D" id="2.130.10.10">
    <property type="entry name" value="YVTN repeat-like/Quinoprotein amine dehydrogenase"/>
    <property type="match status" value="1"/>
</dbReference>
<evidence type="ECO:0000313" key="2">
    <source>
        <dbReference type="EMBL" id="AZA99723.1"/>
    </source>
</evidence>
<dbReference type="InterPro" id="IPR015943">
    <property type="entry name" value="WD40/YVTN_repeat-like_dom_sf"/>
</dbReference>
<dbReference type="InterPro" id="IPR002372">
    <property type="entry name" value="PQQ_rpt_dom"/>
</dbReference>
<evidence type="ECO:0000313" key="4">
    <source>
        <dbReference type="Proteomes" id="UP000186106"/>
    </source>
</evidence>
<proteinExistence type="predicted"/>
<dbReference type="EMBL" id="CP033926">
    <property type="protein sequence ID" value="AZA99723.1"/>
    <property type="molecule type" value="Genomic_DNA"/>
</dbReference>
<accession>A0A1N7I3F3</accession>
<name>A0A1N7I3F3_9FLAO</name>
<reference evidence="3 4" key="1">
    <citation type="submission" date="2017-01" db="EMBL/GenBank/DDBJ databases">
        <authorList>
            <person name="Mah S.A."/>
            <person name="Swanson W.J."/>
            <person name="Moy G.W."/>
            <person name="Vacquier V.D."/>
        </authorList>
    </citation>
    <scope>NUCLEOTIDE SEQUENCE [LARGE SCALE GENOMIC DNA]</scope>
    <source>
        <strain evidence="3 4">DSM 16927</strain>
    </source>
</reference>
<dbReference type="PROSITE" id="PS51257">
    <property type="entry name" value="PROKAR_LIPOPROTEIN"/>
    <property type="match status" value="1"/>
</dbReference>
<dbReference type="Proteomes" id="UP000186106">
    <property type="component" value="Unassembled WGS sequence"/>
</dbReference>
<dbReference type="Pfam" id="PF13360">
    <property type="entry name" value="PQQ_2"/>
    <property type="match status" value="1"/>
</dbReference>
<dbReference type="AlphaFoldDB" id="A0A1N7I3F3"/>
<dbReference type="EMBL" id="FTNZ01000002">
    <property type="protein sequence ID" value="SIS31560.1"/>
    <property type="molecule type" value="Genomic_DNA"/>
</dbReference>
<gene>
    <name evidence="2" type="ORF">EG359_08895</name>
    <name evidence="3" type="ORF">SAMN05421768_102427</name>
</gene>
<dbReference type="RefSeq" id="WP_084180324.1">
    <property type="nucleotide sequence ID" value="NZ_CP033926.1"/>
</dbReference>
<dbReference type="PANTHER" id="PTHR34512">
    <property type="entry name" value="CELL SURFACE PROTEIN"/>
    <property type="match status" value="1"/>
</dbReference>
<dbReference type="Proteomes" id="UP000279541">
    <property type="component" value="Chromosome"/>
</dbReference>